<dbReference type="Gene3D" id="3.90.1750.20">
    <property type="entry name" value="Putative Large Serine Recombinase, Chain B, Domain 2"/>
    <property type="match status" value="1"/>
</dbReference>
<dbReference type="PANTHER" id="PTHR30461">
    <property type="entry name" value="DNA-INVERTASE FROM LAMBDOID PROPHAGE"/>
    <property type="match status" value="1"/>
</dbReference>
<organism evidence="2 3">
    <name type="scientific">Streptomyces pseudovenezuelae</name>
    <dbReference type="NCBI Taxonomy" id="67350"/>
    <lineage>
        <taxon>Bacteria</taxon>
        <taxon>Bacillati</taxon>
        <taxon>Actinomycetota</taxon>
        <taxon>Actinomycetes</taxon>
        <taxon>Kitasatosporales</taxon>
        <taxon>Streptomycetaceae</taxon>
        <taxon>Streptomyces</taxon>
        <taxon>Streptomyces aurantiacus group</taxon>
    </lineage>
</organism>
<dbReference type="Proteomes" id="UP000053039">
    <property type="component" value="Unassembled WGS sequence"/>
</dbReference>
<gene>
    <name evidence="2" type="ORF">AQI94_09435</name>
</gene>
<dbReference type="InterPro" id="IPR036162">
    <property type="entry name" value="Resolvase-like_N_sf"/>
</dbReference>
<dbReference type="GO" id="GO:0003677">
    <property type="term" value="F:DNA binding"/>
    <property type="evidence" value="ECO:0007669"/>
    <property type="project" value="InterPro"/>
</dbReference>
<evidence type="ECO:0000313" key="3">
    <source>
        <dbReference type="Proteomes" id="UP000053039"/>
    </source>
</evidence>
<evidence type="ECO:0000313" key="2">
    <source>
        <dbReference type="EMBL" id="KUM88769.1"/>
    </source>
</evidence>
<dbReference type="Gene3D" id="3.40.50.1390">
    <property type="entry name" value="Resolvase, N-terminal catalytic domain"/>
    <property type="match status" value="1"/>
</dbReference>
<dbReference type="InterPro" id="IPR050639">
    <property type="entry name" value="SSR_resolvase"/>
</dbReference>
<dbReference type="Pfam" id="PF07508">
    <property type="entry name" value="Recombinase"/>
    <property type="match status" value="1"/>
</dbReference>
<dbReference type="InterPro" id="IPR011109">
    <property type="entry name" value="DNA_bind_recombinase_dom"/>
</dbReference>
<protein>
    <recommendedName>
        <fullName evidence="1">Recombinase domain-containing protein</fullName>
    </recommendedName>
</protein>
<comment type="caution">
    <text evidence="2">The sequence shown here is derived from an EMBL/GenBank/DDBJ whole genome shotgun (WGS) entry which is preliminary data.</text>
</comment>
<reference evidence="2 3" key="1">
    <citation type="submission" date="2015-10" db="EMBL/GenBank/DDBJ databases">
        <title>Draft genome sequence of Streptomyces pseudovenezuelae DSM 40212, type strain for the species Streptomyces pseudovenezuelae.</title>
        <authorList>
            <person name="Ruckert C."/>
            <person name="Winkler A."/>
            <person name="Kalinowski J."/>
            <person name="Kampfer P."/>
            <person name="Glaeser S."/>
        </authorList>
    </citation>
    <scope>NUCLEOTIDE SEQUENCE [LARGE SCALE GENOMIC DNA]</scope>
    <source>
        <strain evidence="2 3">DSM 40212</strain>
    </source>
</reference>
<sequence length="438" mass="48263">MQAVEWGDVVTRDEAGDPRKLIPVLSYARTSEDDRQRDGHGVRFQLRVNERTAQDHGCVVIAAYSDNGCSASKGGVVRPGFERLITDLLRGCTEDGQRIAGVVCVADDRLYRRAEDLARFLAALTSSPGRIHLDQEGVRDPYSQEGLMQAVRSLNAAVTETRVRSRRLTNWHWARAVEGVPHSGPRPFGWLEDRISLYPEEAELVARAIGERVSGKAVRAIARDWCELGVTGTRGGRPNGQTVTQIITAPRVCGYRANRGELLLDPETGAPVLGRWEAIATPEDWQAVCATFSAGSLFMHRGSGAPRRTGTPRPAPRYLGTSFLRCGAQSADGTVCRGAMCAQKGRSKQSPYVYSCRNCGRCSISGPLADTSLESLLFDKGRSHGRLSEDTRQRWQTGEMSLEEKRKIVASIVAHCLVHPGVKAEHSWDFSRLEPLWR</sequence>
<name>A0A101N959_9ACTN</name>
<dbReference type="GO" id="GO:0000150">
    <property type="term" value="F:DNA strand exchange activity"/>
    <property type="evidence" value="ECO:0007669"/>
    <property type="project" value="InterPro"/>
</dbReference>
<dbReference type="InterPro" id="IPR038109">
    <property type="entry name" value="DNA_bind_recomb_sf"/>
</dbReference>
<accession>A0A101N959</accession>
<dbReference type="EMBL" id="LMWM01000009">
    <property type="protein sequence ID" value="KUM88769.1"/>
    <property type="molecule type" value="Genomic_DNA"/>
</dbReference>
<proteinExistence type="predicted"/>
<dbReference type="CDD" id="cd00338">
    <property type="entry name" value="Ser_Recombinase"/>
    <property type="match status" value="1"/>
</dbReference>
<dbReference type="SMART" id="SM00857">
    <property type="entry name" value="Resolvase"/>
    <property type="match status" value="1"/>
</dbReference>
<dbReference type="InterPro" id="IPR006119">
    <property type="entry name" value="Resolv_N"/>
</dbReference>
<dbReference type="AlphaFoldDB" id="A0A101N959"/>
<feature type="domain" description="Recombinase" evidence="1">
    <location>
        <begin position="187"/>
        <end position="298"/>
    </location>
</feature>
<dbReference type="PANTHER" id="PTHR30461:SF23">
    <property type="entry name" value="DNA RECOMBINASE-RELATED"/>
    <property type="match status" value="1"/>
</dbReference>
<evidence type="ECO:0000259" key="1">
    <source>
        <dbReference type="PROSITE" id="PS51737"/>
    </source>
</evidence>
<dbReference type="Pfam" id="PF00239">
    <property type="entry name" value="Resolvase"/>
    <property type="match status" value="1"/>
</dbReference>
<dbReference type="PROSITE" id="PS51737">
    <property type="entry name" value="RECOMBINASE_DNA_BIND"/>
    <property type="match status" value="1"/>
</dbReference>
<dbReference type="SUPFAM" id="SSF53041">
    <property type="entry name" value="Resolvase-like"/>
    <property type="match status" value="1"/>
</dbReference>